<comment type="caution">
    <text evidence="1">The sequence shown here is derived from an EMBL/GenBank/DDBJ whole genome shotgun (WGS) entry which is preliminary data.</text>
</comment>
<evidence type="ECO:0000313" key="2">
    <source>
        <dbReference type="Proteomes" id="UP000619238"/>
    </source>
</evidence>
<protein>
    <submittedName>
        <fullName evidence="1">Uncharacterized protein</fullName>
    </submittedName>
</protein>
<gene>
    <name evidence="1" type="ORF">H2O64_21360</name>
</gene>
<proteinExistence type="predicted"/>
<dbReference type="Proteomes" id="UP000619238">
    <property type="component" value="Unassembled WGS sequence"/>
</dbReference>
<evidence type="ECO:0000313" key="1">
    <source>
        <dbReference type="EMBL" id="MBC8757232.1"/>
    </source>
</evidence>
<dbReference type="RefSeq" id="WP_187564276.1">
    <property type="nucleotide sequence ID" value="NZ_JACGWS010000018.1"/>
</dbReference>
<name>A0ABR7QF80_9FLAO</name>
<sequence length="240" mass="28163">MTRFPPNKDYLLSFSTYTLYEISKSDKFYNQFKKLYSLYPCVIVMSYFPLAVKELASIENKAEIVNPIMLAPVGINIEGKNMNPDSLDILLNKSSVKEAFLNVESYTSNYFEEISKLLDHTDFLSIKNNMKNKKNVFIKKFIRYEMKERFLFPENRELDLSKLKKLKSLEVLAYSIYYKFFSDQNRKVSVNDIVDVLIMTTVPYVHTFISERNSIDILKTVQKQTNLFNLVNLLVLSDLR</sequence>
<keyword evidence="2" id="KW-1185">Reference proteome</keyword>
<accession>A0ABR7QF80</accession>
<reference evidence="1 2" key="1">
    <citation type="submission" date="2020-07" db="EMBL/GenBank/DDBJ databases">
        <title>Description of Kordia aestuariivivens sp. nov., isolated from a tidal flat.</title>
        <authorList>
            <person name="Park S."/>
            <person name="Yoon J.-H."/>
        </authorList>
    </citation>
    <scope>NUCLEOTIDE SEQUENCE [LARGE SCALE GENOMIC DNA]</scope>
    <source>
        <strain evidence="1 2">YSTF-M3</strain>
    </source>
</reference>
<organism evidence="1 2">
    <name type="scientific">Kordia aestuariivivens</name>
    <dbReference type="NCBI Taxonomy" id="2759037"/>
    <lineage>
        <taxon>Bacteria</taxon>
        <taxon>Pseudomonadati</taxon>
        <taxon>Bacteroidota</taxon>
        <taxon>Flavobacteriia</taxon>
        <taxon>Flavobacteriales</taxon>
        <taxon>Flavobacteriaceae</taxon>
        <taxon>Kordia</taxon>
    </lineage>
</organism>
<dbReference type="EMBL" id="JACGWS010000018">
    <property type="protein sequence ID" value="MBC8757232.1"/>
    <property type="molecule type" value="Genomic_DNA"/>
</dbReference>